<evidence type="ECO:0000313" key="5">
    <source>
        <dbReference type="EMBL" id="ALM88578.1"/>
    </source>
</evidence>
<dbReference type="Pfam" id="PF03144">
    <property type="entry name" value="GTP_EFTU_D2"/>
    <property type="match status" value="1"/>
</dbReference>
<feature type="domain" description="Tr-type G" evidence="4">
    <location>
        <begin position="1"/>
        <end position="176"/>
    </location>
</feature>
<dbReference type="InterPro" id="IPR004161">
    <property type="entry name" value="EFTu-like_2"/>
</dbReference>
<dbReference type="InterPro" id="IPR009000">
    <property type="entry name" value="Transl_B-barrel_sf"/>
</dbReference>
<dbReference type="InterPro" id="IPR000795">
    <property type="entry name" value="T_Tr_GTP-bd_dom"/>
</dbReference>
<dbReference type="PANTHER" id="PTHR23115">
    <property type="entry name" value="TRANSLATION FACTOR"/>
    <property type="match status" value="1"/>
</dbReference>
<evidence type="ECO:0000259" key="4">
    <source>
        <dbReference type="PROSITE" id="PS51722"/>
    </source>
</evidence>
<gene>
    <name evidence="5" type="primary">ef1a</name>
</gene>
<proteinExistence type="evidence at transcript level"/>
<dbReference type="InterPro" id="IPR027417">
    <property type="entry name" value="P-loop_NTPase"/>
</dbReference>
<keyword evidence="3" id="KW-0342">GTP-binding</keyword>
<dbReference type="PROSITE" id="PS51722">
    <property type="entry name" value="G_TR_2"/>
    <property type="match status" value="1"/>
</dbReference>
<comment type="similarity">
    <text evidence="1">Belongs to the TRAFAC class translation factor GTPase superfamily. Classic translation factor GTPase family. EF-Tu/EF-1A subfamily.</text>
</comment>
<evidence type="ECO:0000256" key="2">
    <source>
        <dbReference type="ARBA" id="ARBA00022741"/>
    </source>
</evidence>
<keyword evidence="5" id="KW-0251">Elongation factor</keyword>
<reference evidence="5" key="1">
    <citation type="journal article" date="2017" name="Mol. Phylogenet. Evol.">
        <title>A six-gene phylogeny provides new insights into choanoflagellate evolution.</title>
        <authorList>
            <person name="Carr M."/>
            <person name="Richter D.J."/>
            <person name="Fozouni P."/>
            <person name="Smith T.J."/>
            <person name="Jeuck A."/>
            <person name="Leadbeater B.S."/>
            <person name="Nitsche F."/>
        </authorList>
    </citation>
    <scope>NUCLEOTIDE SEQUENCE</scope>
</reference>
<organism evidence="5">
    <name type="scientific">Helgoeca nana</name>
    <dbReference type="NCBI Taxonomy" id="530540"/>
    <lineage>
        <taxon>Eukaryota</taxon>
        <taxon>Choanoflagellata</taxon>
        <taxon>Acanthoecida</taxon>
        <taxon>Acanthoecidae</taxon>
        <taxon>Helgoeca</taxon>
    </lineage>
</organism>
<sequence length="303" mass="31448">AWVTDTLERALGHSVESTICRLETDKFDMQIIDTPGHLTYLQNAVTGMAQADVAVLVVSAAPGELEAGLGPGGLTKEHAVLAHTLGAKRVIVVISKMDATEFSQKRFDAAKKEVAAALKSGGINPKGVAFLPISGLKGDNVYLAAGRCSWFEGWTAGPISGTSLLSALNAMTPPDRGDAPLRLSVERVLEVKGVGAVSLGRVESGVLKAGSQVVISPGGFTCEVKSIECHHTRVESATAGDVVGLCLDLPSGTIERGMVVGDAENDPPREEGFTAQIMIRTTPGVIRVGSTATLDCGTAHVPV</sequence>
<feature type="non-terminal residue" evidence="5">
    <location>
        <position position="1"/>
    </location>
</feature>
<dbReference type="InterPro" id="IPR009001">
    <property type="entry name" value="Transl_elong_EF1A/Init_IF2_C"/>
</dbReference>
<dbReference type="InterPro" id="IPR050100">
    <property type="entry name" value="TRAFAC_GTPase_members"/>
</dbReference>
<accession>A0A1C8EGE6</accession>
<dbReference type="Pfam" id="PF00009">
    <property type="entry name" value="GTP_EFTU"/>
    <property type="match status" value="1"/>
</dbReference>
<evidence type="ECO:0000256" key="3">
    <source>
        <dbReference type="ARBA" id="ARBA00023134"/>
    </source>
</evidence>
<dbReference type="GO" id="GO:0005525">
    <property type="term" value="F:GTP binding"/>
    <property type="evidence" value="ECO:0007669"/>
    <property type="project" value="UniProtKB-KW"/>
</dbReference>
<keyword evidence="5" id="KW-0648">Protein biosynthesis</keyword>
<name>A0A1C8EGE6_9EUKA</name>
<dbReference type="SUPFAM" id="SSF52540">
    <property type="entry name" value="P-loop containing nucleoside triphosphate hydrolases"/>
    <property type="match status" value="1"/>
</dbReference>
<dbReference type="PRINTS" id="PR00315">
    <property type="entry name" value="ELONGATNFCT"/>
</dbReference>
<dbReference type="GO" id="GO:0003746">
    <property type="term" value="F:translation elongation factor activity"/>
    <property type="evidence" value="ECO:0007669"/>
    <property type="project" value="UniProtKB-KW"/>
</dbReference>
<evidence type="ECO:0000256" key="1">
    <source>
        <dbReference type="ARBA" id="ARBA00007249"/>
    </source>
</evidence>
<keyword evidence="2" id="KW-0547">Nucleotide-binding</keyword>
<protein>
    <submittedName>
        <fullName evidence="5">Elongation factor 1A</fullName>
    </submittedName>
</protein>
<dbReference type="Gene3D" id="3.40.50.300">
    <property type="entry name" value="P-loop containing nucleotide triphosphate hydrolases"/>
    <property type="match status" value="1"/>
</dbReference>
<feature type="non-terminal residue" evidence="5">
    <location>
        <position position="303"/>
    </location>
</feature>
<dbReference type="EMBL" id="KT757454">
    <property type="protein sequence ID" value="ALM88578.1"/>
    <property type="molecule type" value="mRNA"/>
</dbReference>
<dbReference type="Gene3D" id="2.40.30.10">
    <property type="entry name" value="Translation factors"/>
    <property type="match status" value="1"/>
</dbReference>
<dbReference type="GO" id="GO:0003924">
    <property type="term" value="F:GTPase activity"/>
    <property type="evidence" value="ECO:0007669"/>
    <property type="project" value="InterPro"/>
</dbReference>
<dbReference type="SUPFAM" id="SSF50465">
    <property type="entry name" value="EF-Tu/eEF-1alpha/eIF2-gamma C-terminal domain"/>
    <property type="match status" value="1"/>
</dbReference>
<dbReference type="AlphaFoldDB" id="A0A1C8EGE6"/>
<dbReference type="SUPFAM" id="SSF50447">
    <property type="entry name" value="Translation proteins"/>
    <property type="match status" value="1"/>
</dbReference>